<evidence type="ECO:0000313" key="1">
    <source>
        <dbReference type="EMBL" id="KIJ24041.1"/>
    </source>
</evidence>
<evidence type="ECO:0000313" key="2">
    <source>
        <dbReference type="Proteomes" id="UP000054279"/>
    </source>
</evidence>
<keyword evidence="2" id="KW-1185">Reference proteome</keyword>
<protein>
    <submittedName>
        <fullName evidence="1">Uncharacterized protein</fullName>
    </submittedName>
</protein>
<dbReference type="Proteomes" id="UP000054279">
    <property type="component" value="Unassembled WGS sequence"/>
</dbReference>
<reference evidence="1 2" key="1">
    <citation type="submission" date="2014-06" db="EMBL/GenBank/DDBJ databases">
        <title>Evolutionary Origins and Diversification of the Mycorrhizal Mutualists.</title>
        <authorList>
            <consortium name="DOE Joint Genome Institute"/>
            <consortium name="Mycorrhizal Genomics Consortium"/>
            <person name="Kohler A."/>
            <person name="Kuo A."/>
            <person name="Nagy L.G."/>
            <person name="Floudas D."/>
            <person name="Copeland A."/>
            <person name="Barry K.W."/>
            <person name="Cichocki N."/>
            <person name="Veneault-Fourrey C."/>
            <person name="LaButti K."/>
            <person name="Lindquist E.A."/>
            <person name="Lipzen A."/>
            <person name="Lundell T."/>
            <person name="Morin E."/>
            <person name="Murat C."/>
            <person name="Riley R."/>
            <person name="Ohm R."/>
            <person name="Sun H."/>
            <person name="Tunlid A."/>
            <person name="Henrissat B."/>
            <person name="Grigoriev I.V."/>
            <person name="Hibbett D.S."/>
            <person name="Martin F."/>
        </authorList>
    </citation>
    <scope>NUCLEOTIDE SEQUENCE [LARGE SCALE GENOMIC DNA]</scope>
    <source>
        <strain evidence="1 2">SS14</strain>
    </source>
</reference>
<name>A0A0C9UF02_SPHS4</name>
<dbReference type="HOGENOM" id="CLU_480729_0_0_1"/>
<sequence length="467" mass="52891">MTQDDVNVDSLIALALAPPHNIDGRDDIITVNGLLHLLRVLTVSQGQGKTAAVGIDININSERFLDSVRAYSSVFETGLDIRKSGLRFRHLGIPKAEKQYFEDCIKASGNGPVTESDAIQLWDNTFFSVAPPEQFDMIVALLKHIWTILPKYPGGKAMDVHACTIGLYLSGMAAENLFIPYSLPSHIYYTIFTWFQKTDEEDSAEPVKPSPAMELIQQLDIDAIALALSNNIGRALNLNIPTINYVEAPEEPMVSSSSQGHTFLQIGHTELNKMSRDALSLAFCKRFYRLQAQFWKSSASNQTMVQTAVNLSVHTNDQTRRERKHSRKKKHFENRQDIILAHPEWDSGYREAHEALGVDGTSSDESESEMYSNRFFRIPQPWRSQKLDRMINRIDAARDEAARQKRRFPRSGRIFRVRVGDHPTKLSITVPPGLPLNFYNQAWLSTHLEVSKWLSPAPYTRIPQIDE</sequence>
<dbReference type="AlphaFoldDB" id="A0A0C9UF02"/>
<proteinExistence type="predicted"/>
<dbReference type="OrthoDB" id="3271141at2759"/>
<gene>
    <name evidence="1" type="ORF">M422DRAFT_275263</name>
</gene>
<dbReference type="EMBL" id="KN837540">
    <property type="protein sequence ID" value="KIJ24041.1"/>
    <property type="molecule type" value="Genomic_DNA"/>
</dbReference>
<organism evidence="1 2">
    <name type="scientific">Sphaerobolus stellatus (strain SS14)</name>
    <dbReference type="NCBI Taxonomy" id="990650"/>
    <lineage>
        <taxon>Eukaryota</taxon>
        <taxon>Fungi</taxon>
        <taxon>Dikarya</taxon>
        <taxon>Basidiomycota</taxon>
        <taxon>Agaricomycotina</taxon>
        <taxon>Agaricomycetes</taxon>
        <taxon>Phallomycetidae</taxon>
        <taxon>Geastrales</taxon>
        <taxon>Sphaerobolaceae</taxon>
        <taxon>Sphaerobolus</taxon>
    </lineage>
</organism>
<accession>A0A0C9UF02</accession>